<name>A0A6C0CYQ3_9ZZZZ</name>
<proteinExistence type="predicted"/>
<sequence>MNLNTVKKIIPLFKYCYGKNKLVYIESCECINKCIMEYVIPHHKTTPMKFYTQIKCELTNFNQKVGDCSCIDNCSAKQNDLELLYELESLNVPNTKR</sequence>
<dbReference type="EMBL" id="MN739502">
    <property type="protein sequence ID" value="QHT08819.1"/>
    <property type="molecule type" value="Genomic_DNA"/>
</dbReference>
<protein>
    <submittedName>
        <fullName evidence="1">Uncharacterized protein</fullName>
    </submittedName>
</protein>
<evidence type="ECO:0000313" key="1">
    <source>
        <dbReference type="EMBL" id="QHT08819.1"/>
    </source>
</evidence>
<dbReference type="AlphaFoldDB" id="A0A6C0CYQ3"/>
<reference evidence="1" key="1">
    <citation type="journal article" date="2020" name="Nature">
        <title>Giant virus diversity and host interactions through global metagenomics.</title>
        <authorList>
            <person name="Schulz F."/>
            <person name="Roux S."/>
            <person name="Paez-Espino D."/>
            <person name="Jungbluth S."/>
            <person name="Walsh D.A."/>
            <person name="Denef V.J."/>
            <person name="McMahon K.D."/>
            <person name="Konstantinidis K.T."/>
            <person name="Eloe-Fadrosh E.A."/>
            <person name="Kyrpides N.C."/>
            <person name="Woyke T."/>
        </authorList>
    </citation>
    <scope>NUCLEOTIDE SEQUENCE</scope>
    <source>
        <strain evidence="1">GVMAG-M-3300023109-53</strain>
    </source>
</reference>
<organism evidence="1">
    <name type="scientific">viral metagenome</name>
    <dbReference type="NCBI Taxonomy" id="1070528"/>
    <lineage>
        <taxon>unclassified sequences</taxon>
        <taxon>metagenomes</taxon>
        <taxon>organismal metagenomes</taxon>
    </lineage>
</organism>
<accession>A0A6C0CYQ3</accession>